<organism evidence="1 2">
    <name type="scientific">Sporolactobacillus inulinus</name>
    <dbReference type="NCBI Taxonomy" id="2078"/>
    <lineage>
        <taxon>Bacteria</taxon>
        <taxon>Bacillati</taxon>
        <taxon>Bacillota</taxon>
        <taxon>Bacilli</taxon>
        <taxon>Bacillales</taxon>
        <taxon>Sporolactobacillaceae</taxon>
        <taxon>Sporolactobacillus</taxon>
    </lineage>
</organism>
<sequence>MSELDARSPADFENDVEAIFAKRMPMMNSCIGSRFKAKAERWSKN</sequence>
<evidence type="ECO:0000313" key="1">
    <source>
        <dbReference type="EMBL" id="GAY76100.1"/>
    </source>
</evidence>
<gene>
    <name evidence="1" type="ORF">NBRC111894_1654</name>
</gene>
<reference evidence="1 2" key="1">
    <citation type="submission" date="2017-11" db="EMBL/GenBank/DDBJ databases">
        <title>Draft Genome Sequence of Sporolactobacillus inulinus NBRC 111894 Isolated from Koso, a Japanese Sugar-Vegetable Fermented Beverage.</title>
        <authorList>
            <person name="Chiou T.Y."/>
            <person name="Oshima K."/>
            <person name="Suda W."/>
            <person name="Hattori M."/>
            <person name="Takahashi T."/>
        </authorList>
    </citation>
    <scope>NUCLEOTIDE SEQUENCE [LARGE SCALE GENOMIC DNA]</scope>
    <source>
        <strain evidence="1 2">NBRC111894</strain>
    </source>
</reference>
<comment type="caution">
    <text evidence="1">The sequence shown here is derived from an EMBL/GenBank/DDBJ whole genome shotgun (WGS) entry which is preliminary data.</text>
</comment>
<dbReference type="EMBL" id="BEXB01000011">
    <property type="protein sequence ID" value="GAY76100.1"/>
    <property type="molecule type" value="Genomic_DNA"/>
</dbReference>
<dbReference type="AlphaFoldDB" id="A0A4Y1ZAP6"/>
<protein>
    <submittedName>
        <fullName evidence="1">Uncharacterized protein</fullName>
    </submittedName>
</protein>
<dbReference type="Proteomes" id="UP000319716">
    <property type="component" value="Unassembled WGS sequence"/>
</dbReference>
<evidence type="ECO:0000313" key="2">
    <source>
        <dbReference type="Proteomes" id="UP000319716"/>
    </source>
</evidence>
<accession>A0A4Y1ZAP6</accession>
<name>A0A4Y1ZAP6_9BACL</name>
<proteinExistence type="predicted"/>